<accession>A0AAV7LG16</accession>
<evidence type="ECO:0000313" key="3">
    <source>
        <dbReference type="Proteomes" id="UP001066276"/>
    </source>
</evidence>
<reference evidence="2" key="1">
    <citation type="journal article" date="2022" name="bioRxiv">
        <title>Sequencing and chromosome-scale assembly of the giantPleurodeles waltlgenome.</title>
        <authorList>
            <person name="Brown T."/>
            <person name="Elewa A."/>
            <person name="Iarovenko S."/>
            <person name="Subramanian E."/>
            <person name="Araus A.J."/>
            <person name="Petzold A."/>
            <person name="Susuki M."/>
            <person name="Suzuki K.-i.T."/>
            <person name="Hayashi T."/>
            <person name="Toyoda A."/>
            <person name="Oliveira C."/>
            <person name="Osipova E."/>
            <person name="Leigh N.D."/>
            <person name="Simon A."/>
            <person name="Yun M.H."/>
        </authorList>
    </citation>
    <scope>NUCLEOTIDE SEQUENCE</scope>
    <source>
        <strain evidence="2">20211129_DDA</strain>
        <tissue evidence="2">Liver</tissue>
    </source>
</reference>
<evidence type="ECO:0000256" key="1">
    <source>
        <dbReference type="SAM" id="MobiDB-lite"/>
    </source>
</evidence>
<keyword evidence="3" id="KW-1185">Reference proteome</keyword>
<name>A0AAV7LG16_PLEWA</name>
<gene>
    <name evidence="2" type="ORF">NDU88_002525</name>
</gene>
<feature type="compositionally biased region" description="Basic and acidic residues" evidence="1">
    <location>
        <begin position="1"/>
        <end position="11"/>
    </location>
</feature>
<dbReference type="Proteomes" id="UP001066276">
    <property type="component" value="Chromosome 11"/>
</dbReference>
<protein>
    <submittedName>
        <fullName evidence="2">Uncharacterized protein</fullName>
    </submittedName>
</protein>
<comment type="caution">
    <text evidence="2">The sequence shown here is derived from an EMBL/GenBank/DDBJ whole genome shotgun (WGS) entry which is preliminary data.</text>
</comment>
<evidence type="ECO:0000313" key="2">
    <source>
        <dbReference type="EMBL" id="KAJ1089374.1"/>
    </source>
</evidence>
<sequence length="187" mass="19996">MFSPPEREDAKQGFVLPQITGRPVPLLPGRTSRPQGPPPLRRQDWGVRRPPHPAPEVKLSPGEVPRPRRRSIYEVPPVVVTGGSRLPPPSSSTSRSPPDLRSSAGGPRHPAWAPTVGALRLGPRAPSGGAARWYLAVGSGQSGDPAAQRSRQRERVAAHPRGSRVPARSSEPGQGLPLSGALPRRLR</sequence>
<proteinExistence type="predicted"/>
<dbReference type="AlphaFoldDB" id="A0AAV7LG16"/>
<dbReference type="EMBL" id="JANPWB010000015">
    <property type="protein sequence ID" value="KAJ1089374.1"/>
    <property type="molecule type" value="Genomic_DNA"/>
</dbReference>
<feature type="compositionally biased region" description="Low complexity" evidence="1">
    <location>
        <begin position="91"/>
        <end position="103"/>
    </location>
</feature>
<organism evidence="2 3">
    <name type="scientific">Pleurodeles waltl</name>
    <name type="common">Iberian ribbed newt</name>
    <dbReference type="NCBI Taxonomy" id="8319"/>
    <lineage>
        <taxon>Eukaryota</taxon>
        <taxon>Metazoa</taxon>
        <taxon>Chordata</taxon>
        <taxon>Craniata</taxon>
        <taxon>Vertebrata</taxon>
        <taxon>Euteleostomi</taxon>
        <taxon>Amphibia</taxon>
        <taxon>Batrachia</taxon>
        <taxon>Caudata</taxon>
        <taxon>Salamandroidea</taxon>
        <taxon>Salamandridae</taxon>
        <taxon>Pleurodelinae</taxon>
        <taxon>Pleurodeles</taxon>
    </lineage>
</organism>
<feature type="region of interest" description="Disordered" evidence="1">
    <location>
        <begin position="1"/>
        <end position="187"/>
    </location>
</feature>